<dbReference type="PANTHER" id="PTHR42776">
    <property type="entry name" value="SERINE PEPTIDASE S9 FAMILY MEMBER"/>
    <property type="match status" value="1"/>
</dbReference>
<evidence type="ECO:0000256" key="8">
    <source>
        <dbReference type="SAM" id="MobiDB-lite"/>
    </source>
</evidence>
<dbReference type="InterPro" id="IPR001375">
    <property type="entry name" value="Peptidase_S9_cat"/>
</dbReference>
<feature type="domain" description="Peptidase S9 prolyl oligopeptidase catalytic" evidence="9">
    <location>
        <begin position="488"/>
        <end position="701"/>
    </location>
</feature>
<evidence type="ECO:0000259" key="10">
    <source>
        <dbReference type="Pfam" id="PF19283"/>
    </source>
</evidence>
<evidence type="ECO:0000256" key="4">
    <source>
        <dbReference type="ARBA" id="ARBA00011881"/>
    </source>
</evidence>
<organism evidence="11 12">
    <name type="scientific">Hypothenemus hampei</name>
    <name type="common">Coffee berry borer</name>
    <dbReference type="NCBI Taxonomy" id="57062"/>
    <lineage>
        <taxon>Eukaryota</taxon>
        <taxon>Metazoa</taxon>
        <taxon>Ecdysozoa</taxon>
        <taxon>Arthropoda</taxon>
        <taxon>Hexapoda</taxon>
        <taxon>Insecta</taxon>
        <taxon>Pterygota</taxon>
        <taxon>Neoptera</taxon>
        <taxon>Endopterygota</taxon>
        <taxon>Coleoptera</taxon>
        <taxon>Polyphaga</taxon>
        <taxon>Cucujiformia</taxon>
        <taxon>Curculionidae</taxon>
        <taxon>Scolytinae</taxon>
        <taxon>Hypothenemus</taxon>
    </lineage>
</organism>
<dbReference type="SUPFAM" id="SSF53474">
    <property type="entry name" value="alpha/beta-Hydrolases"/>
    <property type="match status" value="1"/>
</dbReference>
<comment type="subunit">
    <text evidence="4">Homotetramer.</text>
</comment>
<dbReference type="PANTHER" id="PTHR42776:SF4">
    <property type="entry name" value="ACYLAMINO-ACID-RELEASING ENZYME"/>
    <property type="match status" value="1"/>
</dbReference>
<feature type="domain" description="Acylamino-acid-releasing enzyme N-terminal" evidence="10">
    <location>
        <begin position="34"/>
        <end position="429"/>
    </location>
</feature>
<dbReference type="EMBL" id="JBDJPC010000002">
    <property type="protein sequence ID" value="KAL1514050.1"/>
    <property type="molecule type" value="Genomic_DNA"/>
</dbReference>
<comment type="subcellular location">
    <subcellularLocation>
        <location evidence="2">Cytoplasm</location>
    </subcellularLocation>
</comment>
<evidence type="ECO:0000259" key="9">
    <source>
        <dbReference type="Pfam" id="PF00326"/>
    </source>
</evidence>
<dbReference type="InterPro" id="IPR029058">
    <property type="entry name" value="AB_hydrolase_fold"/>
</dbReference>
<evidence type="ECO:0000256" key="2">
    <source>
        <dbReference type="ARBA" id="ARBA00004496"/>
    </source>
</evidence>
<dbReference type="GO" id="GO:0005737">
    <property type="term" value="C:cytoplasm"/>
    <property type="evidence" value="ECO:0007669"/>
    <property type="project" value="UniProtKB-SubCell"/>
</dbReference>
<accession>A0ABD1F8X5</accession>
<comment type="caution">
    <text evidence="11">The sequence shown here is derived from an EMBL/GenBank/DDBJ whole genome shotgun (WGS) entry which is preliminary data.</text>
</comment>
<evidence type="ECO:0000256" key="6">
    <source>
        <dbReference type="ARBA" id="ARBA00022490"/>
    </source>
</evidence>
<protein>
    <recommendedName>
        <fullName evidence="5">acylaminoacyl-peptidase</fullName>
        <ecNumber evidence="5">3.4.19.1</ecNumber>
    </recommendedName>
</protein>
<dbReference type="InterPro" id="IPR045550">
    <property type="entry name" value="AARE_N"/>
</dbReference>
<dbReference type="Proteomes" id="UP001566132">
    <property type="component" value="Unassembled WGS sequence"/>
</dbReference>
<dbReference type="AlphaFoldDB" id="A0ABD1F8X5"/>
<evidence type="ECO:0000256" key="7">
    <source>
        <dbReference type="ARBA" id="ARBA00022801"/>
    </source>
</evidence>
<keyword evidence="6" id="KW-0963">Cytoplasm</keyword>
<dbReference type="GO" id="GO:0008242">
    <property type="term" value="F:omega peptidase activity"/>
    <property type="evidence" value="ECO:0007669"/>
    <property type="project" value="UniProtKB-EC"/>
</dbReference>
<evidence type="ECO:0000313" key="11">
    <source>
        <dbReference type="EMBL" id="KAL1514050.1"/>
    </source>
</evidence>
<comment type="similarity">
    <text evidence="3">Belongs to the peptidase S9C family.</text>
</comment>
<evidence type="ECO:0000256" key="5">
    <source>
        <dbReference type="ARBA" id="ARBA00012917"/>
    </source>
</evidence>
<evidence type="ECO:0000313" key="12">
    <source>
        <dbReference type="Proteomes" id="UP001566132"/>
    </source>
</evidence>
<reference evidence="11 12" key="1">
    <citation type="submission" date="2024-05" db="EMBL/GenBank/DDBJ databases">
        <title>Genetic variation in Jamaican populations of the coffee berry borer (Hypothenemus hampei).</title>
        <authorList>
            <person name="Errbii M."/>
            <person name="Myrie A."/>
        </authorList>
    </citation>
    <scope>NUCLEOTIDE SEQUENCE [LARGE SCALE GENOMIC DNA]</scope>
    <source>
        <strain evidence="11">JA-Hopewell-2020-01-JO</strain>
        <tissue evidence="11">Whole body</tissue>
    </source>
</reference>
<evidence type="ECO:0000256" key="1">
    <source>
        <dbReference type="ARBA" id="ARBA00000721"/>
    </source>
</evidence>
<name>A0ABD1F8X5_HYPHA</name>
<comment type="catalytic activity">
    <reaction evidence="1">
        <text>Cleavage of an N-acetyl or N-formyl amino acid from the N-terminus of a polypeptide.</text>
        <dbReference type="EC" id="3.4.19.1"/>
    </reaction>
</comment>
<feature type="region of interest" description="Disordered" evidence="8">
    <location>
        <begin position="150"/>
        <end position="169"/>
    </location>
</feature>
<keyword evidence="12" id="KW-1185">Reference proteome</keyword>
<proteinExistence type="inferred from homology"/>
<evidence type="ECO:0000256" key="3">
    <source>
        <dbReference type="ARBA" id="ARBA00010040"/>
    </source>
</evidence>
<dbReference type="Pfam" id="PF00326">
    <property type="entry name" value="Peptidase_S9"/>
    <property type="match status" value="1"/>
</dbReference>
<gene>
    <name evidence="11" type="ORF">ABEB36_003373</name>
</gene>
<dbReference type="EC" id="3.4.19.1" evidence="5"/>
<sequence length="710" mass="79290">MAKLERVVKIYRSLAQIPAVAGAEIQSSNLINTSWSQRNLEKSAITKFSRTLVLNNLQCTESTPPVDITTETLSKVSNSQNLKAVLRDDNSKQFLEIWKLNKLIRVVDLAAADIHGNVFADIEFSSFEFSPDEGKVLYVAEKKLRKSEPFYKRKKPEEPQSDGYSGNTASKGQEFLYEQDWGEQLAGKKRSVLVEYDIESDSLKILNGVPDNICVAQPKYSPDGSYIIGVAYSTIPRKLGLIYCSNRPSTLFQLDFEGKYLELDLENTAVKSPIFTPNGNQVVWLERATGGPHLTCMRLVKTNVPLTRDSKTEVIVDIVQSERKLSPSNKTFYGIYNTGFPKRPWANHNQLFINTNQKYTINSYLINIDSGDIEELECDSGSQLILDVKDDLVVAVRRNFFVPDYLVVGKLPKAGSITSIEWIEITEKINVPEVQSATFKYFDLVAPGGDETAEFNAIYLGPASGEPNQVPLVLWPHGGPHVAFANYFFLEEALFLALGYAIVCVNYRGSIGFGENSVNYLLGKVGTVDVQDCIQAVDHTLKECPWINPDQLALCGGSHGGFIVTHISGQYPDKFKCCVTRNPVIDIASMSVSSDIPDWCYIEAGYSYTQKDEIDNHILLKMRELSPIVHAHKVKVPTLLQIGSKDLRVPSHQGVEYYCRLKANGVKVKMNLYDDNHSLGSVPNEMDNVINTVLWIEDALKGESSIHNIK</sequence>
<keyword evidence="7" id="KW-0378">Hydrolase</keyword>
<dbReference type="Pfam" id="PF19283">
    <property type="entry name" value="APEH_N"/>
    <property type="match status" value="1"/>
</dbReference>
<dbReference type="Gene3D" id="3.40.50.1820">
    <property type="entry name" value="alpha/beta hydrolase"/>
    <property type="match status" value="1"/>
</dbReference>
<dbReference type="SUPFAM" id="SSF82171">
    <property type="entry name" value="DPP6 N-terminal domain-like"/>
    <property type="match status" value="1"/>
</dbReference>